<protein>
    <submittedName>
        <fullName evidence="1">Uncharacterized protein</fullName>
    </submittedName>
</protein>
<dbReference type="EMBL" id="CP021084">
    <property type="protein sequence ID" value="ASN83315.1"/>
    <property type="molecule type" value="Genomic_DNA"/>
</dbReference>
<sequence>MHTLTVTDTAPNTLRASSEQASLTLIGTEAVLVTPGGEVRQRLHPEDAVALLALTPGTLLSFQEA</sequence>
<evidence type="ECO:0000313" key="1">
    <source>
        <dbReference type="EMBL" id="ASN83315.1"/>
    </source>
</evidence>
<evidence type="ECO:0000313" key="2">
    <source>
        <dbReference type="Proteomes" id="UP000259030"/>
    </source>
</evidence>
<name>A0A221T347_9DEIO</name>
<dbReference type="RefSeq" id="WP_027462757.1">
    <property type="nucleotide sequence ID" value="NZ_CP021084.1"/>
</dbReference>
<accession>A0A221T347</accession>
<proteinExistence type="predicted"/>
<dbReference type="AlphaFoldDB" id="A0A221T347"/>
<organism evidence="1 2">
    <name type="scientific">Deinococcus ficus</name>
    <dbReference type="NCBI Taxonomy" id="317577"/>
    <lineage>
        <taxon>Bacteria</taxon>
        <taxon>Thermotogati</taxon>
        <taxon>Deinococcota</taxon>
        <taxon>Deinococci</taxon>
        <taxon>Deinococcales</taxon>
        <taxon>Deinococcaceae</taxon>
        <taxon>Deinococcus</taxon>
    </lineage>
</organism>
<geneLocation type="plasmid" evidence="2">
    <name>pdfi3</name>
</geneLocation>
<keyword evidence="1" id="KW-0614">Plasmid</keyword>
<gene>
    <name evidence="1" type="ORF">DFI_19145</name>
</gene>
<reference evidence="1 2" key="1">
    <citation type="submission" date="2017-05" db="EMBL/GenBank/DDBJ databases">
        <title>The complete genome sequence of Deinococcus ficus isolated from the rhizosphere of the Ficus religiosa L. in Taiwan.</title>
        <authorList>
            <person name="Wu K.-M."/>
            <person name="Liao T.-L."/>
            <person name="Liu Y.-M."/>
            <person name="Young C.-C."/>
            <person name="Tsai S.-F."/>
        </authorList>
    </citation>
    <scope>NUCLEOTIDE SEQUENCE [LARGE SCALE GENOMIC DNA]</scope>
    <source>
        <strain evidence="1 2">CC-FR2-10</strain>
        <plasmid evidence="2">pdfi3</plasmid>
    </source>
</reference>
<dbReference type="KEGG" id="dfc:DFI_19145"/>
<dbReference type="Proteomes" id="UP000259030">
    <property type="component" value="Plasmid pDFI3"/>
</dbReference>
<keyword evidence="2" id="KW-1185">Reference proteome</keyword>